<evidence type="ECO:0000313" key="2">
    <source>
        <dbReference type="Proteomes" id="UP000886886"/>
    </source>
</evidence>
<evidence type="ECO:0000313" key="1">
    <source>
        <dbReference type="EMBL" id="HIQ96556.1"/>
    </source>
</evidence>
<dbReference type="Proteomes" id="UP000886886">
    <property type="component" value="Unassembled WGS sequence"/>
</dbReference>
<proteinExistence type="predicted"/>
<protein>
    <submittedName>
        <fullName evidence="1">Uncharacterized protein</fullName>
    </submittedName>
</protein>
<reference evidence="1" key="2">
    <citation type="journal article" date="2021" name="PeerJ">
        <title>Extensive microbial diversity within the chicken gut microbiome revealed by metagenomics and culture.</title>
        <authorList>
            <person name="Gilroy R."/>
            <person name="Ravi A."/>
            <person name="Getino M."/>
            <person name="Pursley I."/>
            <person name="Horton D.L."/>
            <person name="Alikhan N.F."/>
            <person name="Baker D."/>
            <person name="Gharbi K."/>
            <person name="Hall N."/>
            <person name="Watson M."/>
            <person name="Adriaenssens E.M."/>
            <person name="Foster-Nyarko E."/>
            <person name="Jarju S."/>
            <person name="Secka A."/>
            <person name="Antonio M."/>
            <person name="Oren A."/>
            <person name="Chaudhuri R.R."/>
            <person name="La Ragione R."/>
            <person name="Hildebrand F."/>
            <person name="Pallen M.J."/>
        </authorList>
    </citation>
    <scope>NUCLEOTIDE SEQUENCE</scope>
    <source>
        <strain evidence="1">ChiSjej3B21-11622</strain>
    </source>
</reference>
<name>A0A9D0ZW11_9FIRM</name>
<dbReference type="AlphaFoldDB" id="A0A9D0ZW11"/>
<sequence length="53" mass="6599">MKMRRNREFLWISSKQKRIYLKEQESCLALYFSVFDDMLQYIRQMVERGYVIG</sequence>
<accession>A0A9D0ZW11</accession>
<dbReference type="EMBL" id="DVFT01000124">
    <property type="protein sequence ID" value="HIQ96556.1"/>
    <property type="molecule type" value="Genomic_DNA"/>
</dbReference>
<gene>
    <name evidence="1" type="ORF">IAB26_08335</name>
</gene>
<comment type="caution">
    <text evidence="1">The sequence shown here is derived from an EMBL/GenBank/DDBJ whole genome shotgun (WGS) entry which is preliminary data.</text>
</comment>
<reference evidence="1" key="1">
    <citation type="submission" date="2020-10" db="EMBL/GenBank/DDBJ databases">
        <authorList>
            <person name="Gilroy R."/>
        </authorList>
    </citation>
    <scope>NUCLEOTIDE SEQUENCE</scope>
    <source>
        <strain evidence="1">ChiSjej3B21-11622</strain>
    </source>
</reference>
<organism evidence="1 2">
    <name type="scientific">Candidatus Limivivens merdigallinarum</name>
    <dbReference type="NCBI Taxonomy" id="2840859"/>
    <lineage>
        <taxon>Bacteria</taxon>
        <taxon>Bacillati</taxon>
        <taxon>Bacillota</taxon>
        <taxon>Clostridia</taxon>
        <taxon>Lachnospirales</taxon>
        <taxon>Lachnospiraceae</taxon>
        <taxon>Lachnospiraceae incertae sedis</taxon>
        <taxon>Candidatus Limivivens</taxon>
    </lineage>
</organism>